<evidence type="ECO:0000313" key="2">
    <source>
        <dbReference type="EMBL" id="QEG21491.1"/>
    </source>
</evidence>
<keyword evidence="1" id="KW-1133">Transmembrane helix</keyword>
<keyword evidence="1" id="KW-0812">Transmembrane</keyword>
<organism evidence="2 3">
    <name type="scientific">Mariniblastus fucicola</name>
    <dbReference type="NCBI Taxonomy" id="980251"/>
    <lineage>
        <taxon>Bacteria</taxon>
        <taxon>Pseudomonadati</taxon>
        <taxon>Planctomycetota</taxon>
        <taxon>Planctomycetia</taxon>
        <taxon>Pirellulales</taxon>
        <taxon>Pirellulaceae</taxon>
        <taxon>Mariniblastus</taxon>
    </lineage>
</organism>
<sequence length="119" mass="12704">MARKIESERRNAGGLEGLLDSAAIVLLAVGIIGTVASLVWLKLYGILPALSILINTILVWLLLRSIAEIIRLLKKQAGLPYAGDISYPDATVAYTCSECGAMLHSESRCDSCGANIETD</sequence>
<dbReference type="EMBL" id="CP042912">
    <property type="protein sequence ID" value="QEG21491.1"/>
    <property type="molecule type" value="Genomic_DNA"/>
</dbReference>
<evidence type="ECO:0008006" key="4">
    <source>
        <dbReference type="Google" id="ProtNLM"/>
    </source>
</evidence>
<dbReference type="RefSeq" id="WP_075083126.1">
    <property type="nucleotide sequence ID" value="NZ_CP042912.1"/>
</dbReference>
<gene>
    <name evidence="2" type="ORF">MFFC18_13470</name>
</gene>
<dbReference type="Proteomes" id="UP000322214">
    <property type="component" value="Chromosome"/>
</dbReference>
<name>A0A5B9PET1_9BACT</name>
<dbReference type="AlphaFoldDB" id="A0A5B9PET1"/>
<feature type="transmembrane region" description="Helical" evidence="1">
    <location>
        <begin position="21"/>
        <end position="40"/>
    </location>
</feature>
<evidence type="ECO:0000313" key="3">
    <source>
        <dbReference type="Proteomes" id="UP000322214"/>
    </source>
</evidence>
<dbReference type="KEGG" id="mff:MFFC18_13470"/>
<evidence type="ECO:0000256" key="1">
    <source>
        <dbReference type="SAM" id="Phobius"/>
    </source>
</evidence>
<keyword evidence="1" id="KW-0472">Membrane</keyword>
<keyword evidence="3" id="KW-1185">Reference proteome</keyword>
<protein>
    <recommendedName>
        <fullName evidence="4">Zinc-ribbon domain-containing protein</fullName>
    </recommendedName>
</protein>
<accession>A0A5B9PET1</accession>
<dbReference type="OrthoDB" id="288976at2"/>
<reference evidence="2 3" key="1">
    <citation type="submission" date="2019-08" db="EMBL/GenBank/DDBJ databases">
        <title>Deep-cultivation of Planctomycetes and their phenomic and genomic characterization uncovers novel biology.</title>
        <authorList>
            <person name="Wiegand S."/>
            <person name="Jogler M."/>
            <person name="Boedeker C."/>
            <person name="Pinto D."/>
            <person name="Vollmers J."/>
            <person name="Rivas-Marin E."/>
            <person name="Kohn T."/>
            <person name="Peeters S.H."/>
            <person name="Heuer A."/>
            <person name="Rast P."/>
            <person name="Oberbeckmann S."/>
            <person name="Bunk B."/>
            <person name="Jeske O."/>
            <person name="Meyerdierks A."/>
            <person name="Storesund J.E."/>
            <person name="Kallscheuer N."/>
            <person name="Luecker S."/>
            <person name="Lage O.M."/>
            <person name="Pohl T."/>
            <person name="Merkel B.J."/>
            <person name="Hornburger P."/>
            <person name="Mueller R.-W."/>
            <person name="Bruemmer F."/>
            <person name="Labrenz M."/>
            <person name="Spormann A.M."/>
            <person name="Op den Camp H."/>
            <person name="Overmann J."/>
            <person name="Amann R."/>
            <person name="Jetten M.S.M."/>
            <person name="Mascher T."/>
            <person name="Medema M.H."/>
            <person name="Devos D.P."/>
            <person name="Kaster A.-K."/>
            <person name="Ovreas L."/>
            <person name="Rohde M."/>
            <person name="Galperin M.Y."/>
            <person name="Jogler C."/>
        </authorList>
    </citation>
    <scope>NUCLEOTIDE SEQUENCE [LARGE SCALE GENOMIC DNA]</scope>
    <source>
        <strain evidence="2 3">FC18</strain>
    </source>
</reference>
<feature type="transmembrane region" description="Helical" evidence="1">
    <location>
        <begin position="46"/>
        <end position="67"/>
    </location>
</feature>
<proteinExistence type="predicted"/>